<sequence>MTTSIQNVAEPSREALAEALQQARDAYTRANPKSQQQFDAACAHMPGGNTRTVLFHSPFPLRIARGQDCRLWDADGHEYVNFLGDFTAGLFGHTNPAIASAVSAALANGISLSGHNELEARFAARICERFPTIDSVRFTNSGTEANLLALATATATTGRSKILVFDGAYHGSVMAFTGGARPTNVPHEWVIGTYNDIDGTKALLDAHGRSLAAVLVEPMLGSGGCVPADPEFLQLLREHTRESGALLILDEVMTSRLAAGGRQGMLDIQADLTTLGKYLGGGLSFGAFGGRSELMAAYDPRTPEFLAHAGTFNNNVLTMSAGVAALDEFTPDAADQLTARGDQLRTELNHLCEQSGAPMVFTGLGSLMTVHFTERTVRCGADVAAGDQELKELFFFDMLSAGIYLARRGMIVLSLPIGCSECRELIEAVASFIERRRHFWACPLNGPVP</sequence>
<evidence type="ECO:0000313" key="4">
    <source>
        <dbReference type="EMBL" id="GCB94410.1"/>
    </source>
</evidence>
<evidence type="ECO:0000256" key="3">
    <source>
        <dbReference type="RuleBase" id="RU003560"/>
    </source>
</evidence>
<dbReference type="AlphaFoldDB" id="A0A401R9Z3"/>
<dbReference type="EMBL" id="BHXC01000007">
    <property type="protein sequence ID" value="GCB94410.1"/>
    <property type="molecule type" value="Genomic_DNA"/>
</dbReference>
<dbReference type="InterPro" id="IPR015421">
    <property type="entry name" value="PyrdxlP-dep_Trfase_major"/>
</dbReference>
<keyword evidence="2 3" id="KW-0663">Pyridoxal phosphate</keyword>
<dbReference type="InterPro" id="IPR015422">
    <property type="entry name" value="PyrdxlP-dep_Trfase_small"/>
</dbReference>
<dbReference type="PANTHER" id="PTHR43713">
    <property type="entry name" value="GLUTAMATE-1-SEMIALDEHYDE 2,1-AMINOMUTASE"/>
    <property type="match status" value="1"/>
</dbReference>
<dbReference type="PANTHER" id="PTHR43713:SF3">
    <property type="entry name" value="GLUTAMATE-1-SEMIALDEHYDE 2,1-AMINOMUTASE 1, CHLOROPLASTIC-RELATED"/>
    <property type="match status" value="1"/>
</dbReference>
<comment type="caution">
    <text evidence="4">The sequence shown here is derived from an EMBL/GenBank/DDBJ whole genome shotgun (WGS) entry which is preliminary data.</text>
</comment>
<dbReference type="RefSeq" id="WP_045788142.1">
    <property type="nucleotide sequence ID" value="NZ_BHXC01000007.1"/>
</dbReference>
<evidence type="ECO:0000256" key="1">
    <source>
        <dbReference type="ARBA" id="ARBA00001933"/>
    </source>
</evidence>
<dbReference type="Gene3D" id="3.40.640.10">
    <property type="entry name" value="Type I PLP-dependent aspartate aminotransferase-like (Major domain)"/>
    <property type="match status" value="1"/>
</dbReference>
<dbReference type="SUPFAM" id="SSF53383">
    <property type="entry name" value="PLP-dependent transferases"/>
    <property type="match status" value="1"/>
</dbReference>
<protein>
    <submittedName>
        <fullName evidence="4">Glutamate-1-semialdehyde 2,1-aminomutase</fullName>
    </submittedName>
</protein>
<comment type="cofactor">
    <cofactor evidence="1">
        <name>pyridoxal 5'-phosphate</name>
        <dbReference type="ChEBI" id="CHEBI:597326"/>
    </cofactor>
</comment>
<organism evidence="4 5">
    <name type="scientific">Streptomyces noursei</name>
    <name type="common">Streptomyces albulus</name>
    <dbReference type="NCBI Taxonomy" id="1971"/>
    <lineage>
        <taxon>Bacteria</taxon>
        <taxon>Bacillati</taxon>
        <taxon>Actinomycetota</taxon>
        <taxon>Actinomycetes</taxon>
        <taxon>Kitasatosporales</taxon>
        <taxon>Streptomycetaceae</taxon>
        <taxon>Streptomyces</taxon>
    </lineage>
</organism>
<evidence type="ECO:0000256" key="2">
    <source>
        <dbReference type="ARBA" id="ARBA00022898"/>
    </source>
</evidence>
<reference evidence="4 5" key="1">
    <citation type="journal article" date="2019" name="Microbiol. Resour. Announc.">
        <title>Draft Genome Sequence of the Most Traditional epsilon-Poly-l-Lysine Producer, Streptomyces albulus NBRC14147.</title>
        <authorList>
            <person name="Yamanaka K."/>
            <person name="Hamano Y."/>
        </authorList>
    </citation>
    <scope>NUCLEOTIDE SEQUENCE [LARGE SCALE GENOMIC DNA]</scope>
    <source>
        <strain evidence="4 5">NBRC 14147</strain>
    </source>
</reference>
<dbReference type="GO" id="GO:0008483">
    <property type="term" value="F:transaminase activity"/>
    <property type="evidence" value="ECO:0007669"/>
    <property type="project" value="InterPro"/>
</dbReference>
<dbReference type="InterPro" id="IPR005814">
    <property type="entry name" value="Aminotrans_3"/>
</dbReference>
<name>A0A401R9Z3_STRNR</name>
<dbReference type="Gene3D" id="3.90.1150.10">
    <property type="entry name" value="Aspartate Aminotransferase, domain 1"/>
    <property type="match status" value="1"/>
</dbReference>
<comment type="similarity">
    <text evidence="3">Belongs to the class-III pyridoxal-phosphate-dependent aminotransferase family.</text>
</comment>
<proteinExistence type="inferred from homology"/>
<gene>
    <name evidence="4" type="primary">hemL_2</name>
    <name evidence="4" type="ORF">SALB_07209</name>
</gene>
<dbReference type="Pfam" id="PF00202">
    <property type="entry name" value="Aminotran_3"/>
    <property type="match status" value="1"/>
</dbReference>
<dbReference type="InterPro" id="IPR015424">
    <property type="entry name" value="PyrdxlP-dep_Trfase"/>
</dbReference>
<dbReference type="GO" id="GO:0030170">
    <property type="term" value="F:pyridoxal phosphate binding"/>
    <property type="evidence" value="ECO:0007669"/>
    <property type="project" value="InterPro"/>
</dbReference>
<evidence type="ECO:0000313" key="5">
    <source>
        <dbReference type="Proteomes" id="UP000288351"/>
    </source>
</evidence>
<accession>A0A401R9Z3</accession>
<dbReference type="Proteomes" id="UP000288351">
    <property type="component" value="Unassembled WGS sequence"/>
</dbReference>